<feature type="transmembrane region" description="Helical" evidence="1">
    <location>
        <begin position="118"/>
        <end position="135"/>
    </location>
</feature>
<evidence type="ECO:0000313" key="2">
    <source>
        <dbReference type="EMBL" id="MBB5327059.1"/>
    </source>
</evidence>
<dbReference type="Proteomes" id="UP000535182">
    <property type="component" value="Unassembled WGS sequence"/>
</dbReference>
<keyword evidence="1" id="KW-0472">Membrane</keyword>
<dbReference type="RefSeq" id="WP_183973413.1">
    <property type="nucleotide sequence ID" value="NZ_JACHEB010000001.1"/>
</dbReference>
<reference evidence="2 3" key="1">
    <citation type="submission" date="2020-08" db="EMBL/GenBank/DDBJ databases">
        <title>Genomic Encyclopedia of Type Strains, Phase IV (KMG-V): Genome sequencing to study the core and pangenomes of soil and plant-associated prokaryotes.</title>
        <authorList>
            <person name="Whitman W."/>
        </authorList>
    </citation>
    <scope>NUCLEOTIDE SEQUENCE [LARGE SCALE GENOMIC DNA]</scope>
    <source>
        <strain evidence="2 3">X5P2</strain>
    </source>
</reference>
<keyword evidence="1" id="KW-0812">Transmembrane</keyword>
<organism evidence="2 3">
    <name type="scientific">Tunturiibacter gelidiferens</name>
    <dbReference type="NCBI Taxonomy" id="3069689"/>
    <lineage>
        <taxon>Bacteria</taxon>
        <taxon>Pseudomonadati</taxon>
        <taxon>Acidobacteriota</taxon>
        <taxon>Terriglobia</taxon>
        <taxon>Terriglobales</taxon>
        <taxon>Acidobacteriaceae</taxon>
        <taxon>Tunturiibacter</taxon>
    </lineage>
</organism>
<protein>
    <submittedName>
        <fullName evidence="2">Membrane protein</fullName>
    </submittedName>
</protein>
<dbReference type="AlphaFoldDB" id="A0A9X0QB09"/>
<proteinExistence type="predicted"/>
<comment type="caution">
    <text evidence="2">The sequence shown here is derived from an EMBL/GenBank/DDBJ whole genome shotgun (WGS) entry which is preliminary data.</text>
</comment>
<name>A0A9X0QB09_9BACT</name>
<keyword evidence="1" id="KW-1133">Transmembrane helix</keyword>
<sequence length="136" mass="14635">MTEQQKTAVPNASPTSAFDDHRLEMLMGRLLQTGVLLASITVLIGGVLFLIARANQPANYRTFSAESANLRQPSHLLPLLAAGDPTAIIQLGILLLIATPVARVLFGVIGFAIERDRLYTAVSVAVLTILIISLFR</sequence>
<gene>
    <name evidence="2" type="ORF">HDF14_000653</name>
</gene>
<feature type="transmembrane region" description="Helical" evidence="1">
    <location>
        <begin position="30"/>
        <end position="52"/>
    </location>
</feature>
<accession>A0A9X0QB09</accession>
<evidence type="ECO:0000313" key="3">
    <source>
        <dbReference type="Proteomes" id="UP000535182"/>
    </source>
</evidence>
<feature type="transmembrane region" description="Helical" evidence="1">
    <location>
        <begin position="87"/>
        <end position="106"/>
    </location>
</feature>
<dbReference type="InterPro" id="IPR012861">
    <property type="entry name" value="DUF1634"/>
</dbReference>
<dbReference type="EMBL" id="JACHEB010000001">
    <property type="protein sequence ID" value="MBB5327059.1"/>
    <property type="molecule type" value="Genomic_DNA"/>
</dbReference>
<keyword evidence="3" id="KW-1185">Reference proteome</keyword>
<evidence type="ECO:0000256" key="1">
    <source>
        <dbReference type="SAM" id="Phobius"/>
    </source>
</evidence>
<dbReference type="Pfam" id="PF07843">
    <property type="entry name" value="DUF1634"/>
    <property type="match status" value="1"/>
</dbReference>